<keyword evidence="5 9" id="KW-0378">Hydrolase</keyword>
<evidence type="ECO:0000256" key="6">
    <source>
        <dbReference type="ARBA" id="ARBA00022842"/>
    </source>
</evidence>
<feature type="domain" description="PIN" evidence="8">
    <location>
        <begin position="3"/>
        <end position="121"/>
    </location>
</feature>
<comment type="caution">
    <text evidence="9">The sequence shown here is derived from an EMBL/GenBank/DDBJ whole genome shotgun (WGS) entry which is preliminary data.</text>
</comment>
<protein>
    <submittedName>
        <fullName evidence="9">Toxin FitB</fullName>
        <ecNumber evidence="9">3.1.-.-</ecNumber>
    </submittedName>
</protein>
<dbReference type="InterPro" id="IPR029060">
    <property type="entry name" value="PIN-like_dom_sf"/>
</dbReference>
<comment type="similarity">
    <text evidence="7">Belongs to the PINc/VapC protein family.</text>
</comment>
<evidence type="ECO:0000256" key="5">
    <source>
        <dbReference type="ARBA" id="ARBA00022801"/>
    </source>
</evidence>
<evidence type="ECO:0000256" key="3">
    <source>
        <dbReference type="ARBA" id="ARBA00022722"/>
    </source>
</evidence>
<dbReference type="InterPro" id="IPR022907">
    <property type="entry name" value="VapC_family"/>
</dbReference>
<dbReference type="InterPro" id="IPR050556">
    <property type="entry name" value="Type_II_TA_system_RNase"/>
</dbReference>
<dbReference type="GO" id="GO:0004540">
    <property type="term" value="F:RNA nuclease activity"/>
    <property type="evidence" value="ECO:0007669"/>
    <property type="project" value="InterPro"/>
</dbReference>
<organism evidence="9">
    <name type="scientific">mine drainage metagenome</name>
    <dbReference type="NCBI Taxonomy" id="410659"/>
    <lineage>
        <taxon>unclassified sequences</taxon>
        <taxon>metagenomes</taxon>
        <taxon>ecological metagenomes</taxon>
    </lineage>
</organism>
<sequence>MSYLVDTNVLSELRRRQPDSRVVAWFSGRPASSLFISVLTLGEIRKGIEGVTDAARRLRLSDWLEAELPAFFSGRVLPIDAAVAERWGRLLGAAGRPVAAVDSLLAATALHHELQMVTRNRADFAFPGLDVIDPWGMGSGLAS</sequence>
<keyword evidence="4" id="KW-0479">Metal-binding</keyword>
<accession>A0A1J5QJN6</accession>
<gene>
    <name evidence="9" type="primary">fitB_8</name>
    <name evidence="9" type="ORF">GALL_405780</name>
</gene>
<keyword evidence="2" id="KW-1277">Toxin-antitoxin system</keyword>
<dbReference type="SUPFAM" id="SSF88723">
    <property type="entry name" value="PIN domain-like"/>
    <property type="match status" value="1"/>
</dbReference>
<dbReference type="HAMAP" id="MF_00265">
    <property type="entry name" value="VapC_Nob1"/>
    <property type="match status" value="1"/>
</dbReference>
<dbReference type="EMBL" id="MLJW01001550">
    <property type="protein sequence ID" value="OIQ77723.1"/>
    <property type="molecule type" value="Genomic_DNA"/>
</dbReference>
<dbReference type="InterPro" id="IPR002716">
    <property type="entry name" value="PIN_dom"/>
</dbReference>
<keyword evidence="6" id="KW-0460">Magnesium</keyword>
<reference evidence="9" key="1">
    <citation type="submission" date="2016-10" db="EMBL/GenBank/DDBJ databases">
        <title>Sequence of Gallionella enrichment culture.</title>
        <authorList>
            <person name="Poehlein A."/>
            <person name="Muehling M."/>
            <person name="Daniel R."/>
        </authorList>
    </citation>
    <scope>NUCLEOTIDE SEQUENCE</scope>
</reference>
<dbReference type="GO" id="GO:0016787">
    <property type="term" value="F:hydrolase activity"/>
    <property type="evidence" value="ECO:0007669"/>
    <property type="project" value="UniProtKB-KW"/>
</dbReference>
<evidence type="ECO:0000313" key="9">
    <source>
        <dbReference type="EMBL" id="OIQ77723.1"/>
    </source>
</evidence>
<dbReference type="PANTHER" id="PTHR33653:SF1">
    <property type="entry name" value="RIBONUCLEASE VAPC2"/>
    <property type="match status" value="1"/>
</dbReference>
<evidence type="ECO:0000256" key="7">
    <source>
        <dbReference type="ARBA" id="ARBA00038093"/>
    </source>
</evidence>
<dbReference type="AlphaFoldDB" id="A0A1J5QJN6"/>
<dbReference type="PANTHER" id="PTHR33653">
    <property type="entry name" value="RIBONUCLEASE VAPC2"/>
    <property type="match status" value="1"/>
</dbReference>
<dbReference type="GO" id="GO:0046872">
    <property type="term" value="F:metal ion binding"/>
    <property type="evidence" value="ECO:0007669"/>
    <property type="project" value="UniProtKB-KW"/>
</dbReference>
<evidence type="ECO:0000256" key="2">
    <source>
        <dbReference type="ARBA" id="ARBA00022649"/>
    </source>
</evidence>
<comment type="cofactor">
    <cofactor evidence="1">
        <name>Mg(2+)</name>
        <dbReference type="ChEBI" id="CHEBI:18420"/>
    </cofactor>
</comment>
<name>A0A1J5QJN6_9ZZZZ</name>
<proteinExistence type="inferred from homology"/>
<evidence type="ECO:0000259" key="8">
    <source>
        <dbReference type="Pfam" id="PF01850"/>
    </source>
</evidence>
<dbReference type="Gene3D" id="3.40.50.1010">
    <property type="entry name" value="5'-nuclease"/>
    <property type="match status" value="1"/>
</dbReference>
<dbReference type="EC" id="3.1.-.-" evidence="9"/>
<keyword evidence="3" id="KW-0540">Nuclease</keyword>
<evidence type="ECO:0000256" key="4">
    <source>
        <dbReference type="ARBA" id="ARBA00022723"/>
    </source>
</evidence>
<evidence type="ECO:0000256" key="1">
    <source>
        <dbReference type="ARBA" id="ARBA00001946"/>
    </source>
</evidence>
<dbReference type="Pfam" id="PF01850">
    <property type="entry name" value="PIN"/>
    <property type="match status" value="1"/>
</dbReference>
<dbReference type="CDD" id="cd18746">
    <property type="entry name" value="PIN_VapC4-5_FitB-like"/>
    <property type="match status" value="1"/>
</dbReference>